<dbReference type="Proteomes" id="UP000694397">
    <property type="component" value="Chromosome 17"/>
</dbReference>
<feature type="transmembrane region" description="Helical" evidence="11">
    <location>
        <begin position="556"/>
        <end position="580"/>
    </location>
</feature>
<evidence type="ECO:0000256" key="2">
    <source>
        <dbReference type="ARBA" id="ARBA00008921"/>
    </source>
</evidence>
<evidence type="ECO:0000256" key="5">
    <source>
        <dbReference type="ARBA" id="ARBA00022729"/>
    </source>
</evidence>
<evidence type="ECO:0000256" key="4">
    <source>
        <dbReference type="ARBA" id="ARBA00022692"/>
    </source>
</evidence>
<evidence type="ECO:0000313" key="13">
    <source>
        <dbReference type="Ensembl" id="ENSSFOP00015034534.2"/>
    </source>
</evidence>
<dbReference type="InterPro" id="IPR003961">
    <property type="entry name" value="FN3_dom"/>
</dbReference>
<evidence type="ECO:0000256" key="9">
    <source>
        <dbReference type="ARBA" id="ARBA00023170"/>
    </source>
</evidence>
<gene>
    <name evidence="13" type="primary">LOC108937990</name>
</gene>
<evidence type="ECO:0000256" key="3">
    <source>
        <dbReference type="ARBA" id="ARBA00022475"/>
    </source>
</evidence>
<dbReference type="InterPro" id="IPR052672">
    <property type="entry name" value="Type1_Cytokine_Rcpt_Type2"/>
</dbReference>
<dbReference type="GO" id="GO:0005886">
    <property type="term" value="C:plasma membrane"/>
    <property type="evidence" value="ECO:0007669"/>
    <property type="project" value="UniProtKB-SubCell"/>
</dbReference>
<comment type="similarity">
    <text evidence="2">Belongs to the type I cytokine receptor family. Type 2 subfamily.</text>
</comment>
<reference evidence="13" key="2">
    <citation type="submission" date="2025-08" db="UniProtKB">
        <authorList>
            <consortium name="Ensembl"/>
        </authorList>
    </citation>
    <scope>IDENTIFICATION</scope>
</reference>
<feature type="domain" description="Fibronectin type-III" evidence="12">
    <location>
        <begin position="162"/>
        <end position="262"/>
    </location>
</feature>
<keyword evidence="5" id="KW-0732">Signal</keyword>
<evidence type="ECO:0000259" key="12">
    <source>
        <dbReference type="PROSITE" id="PS50853"/>
    </source>
</evidence>
<comment type="subcellular location">
    <subcellularLocation>
        <location evidence="1">Cell membrane</location>
        <topology evidence="1">Single-pass type I membrane protein</topology>
    </subcellularLocation>
</comment>
<dbReference type="Pfam" id="PF00041">
    <property type="entry name" value="fn3"/>
    <property type="match status" value="1"/>
</dbReference>
<keyword evidence="9" id="KW-0675">Receptor</keyword>
<feature type="domain" description="Fibronectin type-III" evidence="12">
    <location>
        <begin position="263"/>
        <end position="358"/>
    </location>
</feature>
<dbReference type="PANTHER" id="PTHR48423:SF1">
    <property type="entry name" value="INTERLEUKIN-27 RECEPTOR SUBUNIT ALPHA"/>
    <property type="match status" value="1"/>
</dbReference>
<dbReference type="PROSITE" id="PS50853">
    <property type="entry name" value="FN3"/>
    <property type="match status" value="3"/>
</dbReference>
<dbReference type="PANTHER" id="PTHR48423">
    <property type="entry name" value="INTERLEUKIN-27 RECEPTOR SUBUNIT ALPHA"/>
    <property type="match status" value="1"/>
</dbReference>
<accession>A0A8C9SHD9</accession>
<organism evidence="13 14">
    <name type="scientific">Scleropages formosus</name>
    <name type="common">Asian bonytongue</name>
    <name type="synonym">Osteoglossum formosum</name>
    <dbReference type="NCBI Taxonomy" id="113540"/>
    <lineage>
        <taxon>Eukaryota</taxon>
        <taxon>Metazoa</taxon>
        <taxon>Chordata</taxon>
        <taxon>Craniata</taxon>
        <taxon>Vertebrata</taxon>
        <taxon>Euteleostomi</taxon>
        <taxon>Actinopterygii</taxon>
        <taxon>Neopterygii</taxon>
        <taxon>Teleostei</taxon>
        <taxon>Osteoglossocephala</taxon>
        <taxon>Osteoglossomorpha</taxon>
        <taxon>Osteoglossiformes</taxon>
        <taxon>Osteoglossidae</taxon>
        <taxon>Scleropages</taxon>
    </lineage>
</organism>
<dbReference type="InterPro" id="IPR013783">
    <property type="entry name" value="Ig-like_fold"/>
</dbReference>
<dbReference type="FunFam" id="2.60.40.10:FF:000414">
    <property type="entry name" value="Interleukin-6 receptor subunit beta"/>
    <property type="match status" value="1"/>
</dbReference>
<dbReference type="Gene3D" id="2.60.40.10">
    <property type="entry name" value="Immunoglobulins"/>
    <property type="match status" value="4"/>
</dbReference>
<evidence type="ECO:0000256" key="1">
    <source>
        <dbReference type="ARBA" id="ARBA00004251"/>
    </source>
</evidence>
<sequence>MMMYFTVYRMEHNCSLWAFTFLMLLCPGVLFLTNGAKESNRTIYTGLKIKAADLTICDNACVIDEANCIPRFPYINPDFVNNFSCFYAPSEKSITCNWNIVSSYNEEMTYSLIFSRNILYSCPSIFGPLGRFNVTIIGRDNMNKIKLLSSHFFVLIETIVKTPSPTITSIHAKNTSLHVKWSINMDNTDWTIKQQQCEVHYRSTSSHQWSKVDVNGTSGNGVYTINGLQPFSEYSVAVACKAADYTYWSDRSSEVVTKTPENPPTKLLDVCQRVEGHRRLTLLWKALEDEDFRGPILGYTVHYKSRANQSLSRTFNTTNLKANIVLTEDEYEVWVTAYNTVGDSPFRLINVTSDTEHRSHLNSAVPSVRGIWASSQGNNMWVQWDAGNAKELISEFAIEWAVDGKPATSQWLRANSTTDTVALQGKLQPNSRFNISVYPIYKSICGPPKSIQATLEDGALGDIGTWDLASVTKNTATLQKKEPNVRDNSLPRITMKLNRKGNVQDFPVSSDEQYFTLRNLTPNTKYSVQVIAENCNSGTCGGTIQFQTLQFDIEDIFAITIPTFLLILGALVIFLSVTVYRSNFFPVIPNPSKSLVGKWLLETQHEIAPKLLQLEGLSALHVPSDGYYIQVKPSELSVITVSTGQTQLAVQHDYI</sequence>
<evidence type="ECO:0000256" key="7">
    <source>
        <dbReference type="ARBA" id="ARBA00022989"/>
    </source>
</evidence>
<dbReference type="GeneTree" id="ENSGT00940000155603"/>
<dbReference type="SMART" id="SM00060">
    <property type="entry name" value="FN3"/>
    <property type="match status" value="4"/>
</dbReference>
<evidence type="ECO:0000256" key="11">
    <source>
        <dbReference type="SAM" id="Phobius"/>
    </source>
</evidence>
<reference evidence="13" key="3">
    <citation type="submission" date="2025-09" db="UniProtKB">
        <authorList>
            <consortium name="Ensembl"/>
        </authorList>
    </citation>
    <scope>IDENTIFICATION</scope>
</reference>
<name>A0A8C9SHD9_SCLFO</name>
<keyword evidence="14" id="KW-1185">Reference proteome</keyword>
<dbReference type="Ensembl" id="ENSSFOT00015034914.2">
    <property type="protein sequence ID" value="ENSSFOP00015034534.2"/>
    <property type="gene ID" value="ENSSFOG00015022001.2"/>
</dbReference>
<evidence type="ECO:0000256" key="6">
    <source>
        <dbReference type="ARBA" id="ARBA00022737"/>
    </source>
</evidence>
<feature type="domain" description="Fibronectin type-III" evidence="12">
    <location>
        <begin position="459"/>
        <end position="551"/>
    </location>
</feature>
<dbReference type="OrthoDB" id="9828391at2759"/>
<proteinExistence type="inferred from homology"/>
<keyword evidence="10" id="KW-0325">Glycoprotein</keyword>
<protein>
    <submittedName>
        <fullName evidence="13">Interleukin-31 receptor subunit alpha-like</fullName>
    </submittedName>
</protein>
<keyword evidence="6" id="KW-0677">Repeat</keyword>
<dbReference type="AlphaFoldDB" id="A0A8C9SHD9"/>
<evidence type="ECO:0000256" key="10">
    <source>
        <dbReference type="ARBA" id="ARBA00023180"/>
    </source>
</evidence>
<keyword evidence="4 11" id="KW-0812">Transmembrane</keyword>
<dbReference type="InterPro" id="IPR036116">
    <property type="entry name" value="FN3_sf"/>
</dbReference>
<reference evidence="13 14" key="1">
    <citation type="submission" date="2019-04" db="EMBL/GenBank/DDBJ databases">
        <authorList>
            <consortium name="Wellcome Sanger Institute Data Sharing"/>
        </authorList>
    </citation>
    <scope>NUCLEOTIDE SEQUENCE [LARGE SCALE GENOMIC DNA]</scope>
</reference>
<evidence type="ECO:0000256" key="8">
    <source>
        <dbReference type="ARBA" id="ARBA00023136"/>
    </source>
</evidence>
<evidence type="ECO:0000313" key="14">
    <source>
        <dbReference type="Proteomes" id="UP000694397"/>
    </source>
</evidence>
<keyword evidence="7 11" id="KW-1133">Transmembrane helix</keyword>
<dbReference type="SUPFAM" id="SSF49265">
    <property type="entry name" value="Fibronectin type III"/>
    <property type="match status" value="2"/>
</dbReference>
<keyword evidence="8 11" id="KW-0472">Membrane</keyword>
<dbReference type="CDD" id="cd00063">
    <property type="entry name" value="FN3"/>
    <property type="match status" value="3"/>
</dbReference>
<keyword evidence="3" id="KW-1003">Cell membrane</keyword>